<dbReference type="AlphaFoldDB" id="A0AAE0SRV0"/>
<dbReference type="EMBL" id="JAEAOA010000592">
    <property type="protein sequence ID" value="KAK3597006.1"/>
    <property type="molecule type" value="Genomic_DNA"/>
</dbReference>
<keyword evidence="3" id="KW-1185">Reference proteome</keyword>
<gene>
    <name evidence="2" type="ORF">CHS0354_009143</name>
</gene>
<accession>A0AAE0SRV0</accession>
<reference evidence="2" key="1">
    <citation type="journal article" date="2021" name="Genome Biol. Evol.">
        <title>A High-Quality Reference Genome for a Parasitic Bivalve with Doubly Uniparental Inheritance (Bivalvia: Unionida).</title>
        <authorList>
            <person name="Smith C.H."/>
        </authorList>
    </citation>
    <scope>NUCLEOTIDE SEQUENCE</scope>
    <source>
        <strain evidence="2">CHS0354</strain>
    </source>
</reference>
<name>A0AAE0SRV0_9BIVA</name>
<protein>
    <submittedName>
        <fullName evidence="2">Uncharacterized protein</fullName>
    </submittedName>
</protein>
<evidence type="ECO:0000313" key="2">
    <source>
        <dbReference type="EMBL" id="KAK3597006.1"/>
    </source>
</evidence>
<proteinExistence type="predicted"/>
<sequence length="102" mass="11774">MAALLLVSEDNERRTYTKRLAKSLKIRKRSAKTMTAAFHRWAKTTNVEHTQNDTETSSEDSDCSPAIDERRQRMWNIHKTSSEVFKDTETSSEDSDGSKDNY</sequence>
<dbReference type="Proteomes" id="UP001195483">
    <property type="component" value="Unassembled WGS sequence"/>
</dbReference>
<feature type="region of interest" description="Disordered" evidence="1">
    <location>
        <begin position="42"/>
        <end position="102"/>
    </location>
</feature>
<evidence type="ECO:0000256" key="1">
    <source>
        <dbReference type="SAM" id="MobiDB-lite"/>
    </source>
</evidence>
<feature type="compositionally biased region" description="Basic and acidic residues" evidence="1">
    <location>
        <begin position="80"/>
        <end position="89"/>
    </location>
</feature>
<comment type="caution">
    <text evidence="2">The sequence shown here is derived from an EMBL/GenBank/DDBJ whole genome shotgun (WGS) entry which is preliminary data.</text>
</comment>
<reference evidence="2" key="3">
    <citation type="submission" date="2023-05" db="EMBL/GenBank/DDBJ databases">
        <authorList>
            <person name="Smith C.H."/>
        </authorList>
    </citation>
    <scope>NUCLEOTIDE SEQUENCE</scope>
    <source>
        <strain evidence="2">CHS0354</strain>
        <tissue evidence="2">Mantle</tissue>
    </source>
</reference>
<reference evidence="2" key="2">
    <citation type="journal article" date="2021" name="Genome Biol. Evol.">
        <title>Developing a high-quality reference genome for a parasitic bivalve with doubly uniparental inheritance (Bivalvia: Unionida).</title>
        <authorList>
            <person name="Smith C.H."/>
        </authorList>
    </citation>
    <scope>NUCLEOTIDE SEQUENCE</scope>
    <source>
        <strain evidence="2">CHS0354</strain>
        <tissue evidence="2">Mantle</tissue>
    </source>
</reference>
<organism evidence="2 3">
    <name type="scientific">Potamilus streckersoni</name>
    <dbReference type="NCBI Taxonomy" id="2493646"/>
    <lineage>
        <taxon>Eukaryota</taxon>
        <taxon>Metazoa</taxon>
        <taxon>Spiralia</taxon>
        <taxon>Lophotrochozoa</taxon>
        <taxon>Mollusca</taxon>
        <taxon>Bivalvia</taxon>
        <taxon>Autobranchia</taxon>
        <taxon>Heteroconchia</taxon>
        <taxon>Palaeoheterodonta</taxon>
        <taxon>Unionida</taxon>
        <taxon>Unionoidea</taxon>
        <taxon>Unionidae</taxon>
        <taxon>Ambleminae</taxon>
        <taxon>Lampsilini</taxon>
        <taxon>Potamilus</taxon>
    </lineage>
</organism>
<evidence type="ECO:0000313" key="3">
    <source>
        <dbReference type="Proteomes" id="UP001195483"/>
    </source>
</evidence>